<dbReference type="EMBL" id="JAATWM020000014">
    <property type="protein sequence ID" value="KAF9877453.1"/>
    <property type="molecule type" value="Genomic_DNA"/>
</dbReference>
<gene>
    <name evidence="3" type="ORF">CkaCkLH20_05153</name>
</gene>
<dbReference type="PANTHER" id="PTHR21310:SF15">
    <property type="entry name" value="AMINOGLYCOSIDE PHOSPHOTRANSFERASE DOMAIN-CONTAINING PROTEIN"/>
    <property type="match status" value="1"/>
</dbReference>
<dbReference type="InterPro" id="IPR002575">
    <property type="entry name" value="Aminoglycoside_PTrfase"/>
</dbReference>
<dbReference type="RefSeq" id="XP_038746914.1">
    <property type="nucleotide sequence ID" value="XM_038887872.1"/>
</dbReference>
<evidence type="ECO:0000313" key="3">
    <source>
        <dbReference type="EMBL" id="KAF9877453.1"/>
    </source>
</evidence>
<dbReference type="GeneID" id="62160946"/>
<evidence type="ECO:0000313" key="4">
    <source>
        <dbReference type="Proteomes" id="UP000781932"/>
    </source>
</evidence>
<comment type="caution">
    <text evidence="3">The sequence shown here is derived from an EMBL/GenBank/DDBJ whole genome shotgun (WGS) entry which is preliminary data.</text>
</comment>
<dbReference type="Gene3D" id="3.90.1200.10">
    <property type="match status" value="1"/>
</dbReference>
<feature type="compositionally biased region" description="Low complexity" evidence="1">
    <location>
        <begin position="1"/>
        <end position="17"/>
    </location>
</feature>
<dbReference type="AlphaFoldDB" id="A0A9P6LL70"/>
<protein>
    <recommendedName>
        <fullName evidence="2">Aminoglycoside phosphotransferase domain-containing protein</fullName>
    </recommendedName>
</protein>
<dbReference type="OrthoDB" id="8300194at2759"/>
<proteinExistence type="predicted"/>
<feature type="domain" description="Aminoglycoside phosphotransferase" evidence="2">
    <location>
        <begin position="172"/>
        <end position="358"/>
    </location>
</feature>
<name>A0A9P6LL70_9PEZI</name>
<dbReference type="SUPFAM" id="SSF56112">
    <property type="entry name" value="Protein kinase-like (PK-like)"/>
    <property type="match status" value="1"/>
</dbReference>
<dbReference type="InterPro" id="IPR011009">
    <property type="entry name" value="Kinase-like_dom_sf"/>
</dbReference>
<dbReference type="Pfam" id="PF01636">
    <property type="entry name" value="APH"/>
    <property type="match status" value="1"/>
</dbReference>
<feature type="region of interest" description="Disordered" evidence="1">
    <location>
        <begin position="1"/>
        <end position="27"/>
    </location>
</feature>
<reference evidence="3" key="1">
    <citation type="submission" date="2020-03" db="EMBL/GenBank/DDBJ databases">
        <authorList>
            <person name="He L."/>
        </authorList>
    </citation>
    <scope>NUCLEOTIDE SEQUENCE</scope>
    <source>
        <strain evidence="3">CkLH20</strain>
    </source>
</reference>
<evidence type="ECO:0000259" key="2">
    <source>
        <dbReference type="Pfam" id="PF01636"/>
    </source>
</evidence>
<evidence type="ECO:0000256" key="1">
    <source>
        <dbReference type="SAM" id="MobiDB-lite"/>
    </source>
</evidence>
<accession>A0A9P6LL70</accession>
<reference evidence="3" key="2">
    <citation type="submission" date="2020-11" db="EMBL/GenBank/DDBJ databases">
        <title>Whole genome sequencing of Colletotrichum sp.</title>
        <authorList>
            <person name="Li H."/>
        </authorList>
    </citation>
    <scope>NUCLEOTIDE SEQUENCE</scope>
    <source>
        <strain evidence="3">CkLH20</strain>
    </source>
</reference>
<dbReference type="Proteomes" id="UP000781932">
    <property type="component" value="Unassembled WGS sequence"/>
</dbReference>
<organism evidence="3 4">
    <name type="scientific">Colletotrichum karsti</name>
    <dbReference type="NCBI Taxonomy" id="1095194"/>
    <lineage>
        <taxon>Eukaryota</taxon>
        <taxon>Fungi</taxon>
        <taxon>Dikarya</taxon>
        <taxon>Ascomycota</taxon>
        <taxon>Pezizomycotina</taxon>
        <taxon>Sordariomycetes</taxon>
        <taxon>Hypocreomycetidae</taxon>
        <taxon>Glomerellales</taxon>
        <taxon>Glomerellaceae</taxon>
        <taxon>Colletotrichum</taxon>
        <taxon>Colletotrichum boninense species complex</taxon>
    </lineage>
</organism>
<feature type="compositionally biased region" description="Polar residues" evidence="1">
    <location>
        <begin position="18"/>
        <end position="27"/>
    </location>
</feature>
<keyword evidence="4" id="KW-1185">Reference proteome</keyword>
<dbReference type="PANTHER" id="PTHR21310">
    <property type="entry name" value="AMINOGLYCOSIDE PHOSPHOTRANSFERASE-RELATED-RELATED"/>
    <property type="match status" value="1"/>
</dbReference>
<sequence length="396" mass="44116">MESPNSSGLSRPSSSIPTQPENRVNKANRSTFAAKYNRKMLDWLGKQLAKNPEADIINLLSSTYSAELQEHISSAIAPPISTNGTSDSKPSLPAKDIRSRLNIAASSTIICELSAEVEELFRPYEDLSAGLVSLLSESDVLYESSWAASVMVFRLSENIVVKITGDKTSPVNEHQSLGYLQQHLPAFPAPRPHGVIRHNKHTLLFTSLVPGITLEKMWPQLDKAGKHNISSQLDTLLSTLRSLPHPEDAPLGGVQGGGVKDTRRFVRRSPEQIMDVRQFEDFIFAGSKTASPLYTDILRGLMPASPAKCVFTHGDIRPANIMVSRSEDGTLRVEGIIDWESSGFYPEYWDCVKATNNLTPSDKFDWYHFLPEPISSKQYPLQWLIDRLWDRNLVNS</sequence>
<dbReference type="InterPro" id="IPR051678">
    <property type="entry name" value="AGP_Transferase"/>
</dbReference>
<dbReference type="CDD" id="cd05120">
    <property type="entry name" value="APH_ChoK_like"/>
    <property type="match status" value="1"/>
</dbReference>